<evidence type="ECO:0000313" key="1">
    <source>
        <dbReference type="EMBL" id="GEA31594.1"/>
    </source>
</evidence>
<keyword evidence="2" id="KW-1185">Reference proteome</keyword>
<organism evidence="1 2">
    <name type="scientific">Clostridium diolis</name>
    <dbReference type="NCBI Taxonomy" id="223919"/>
    <lineage>
        <taxon>Bacteria</taxon>
        <taxon>Bacillati</taxon>
        <taxon>Bacillota</taxon>
        <taxon>Clostridia</taxon>
        <taxon>Eubacteriales</taxon>
        <taxon>Clostridiaceae</taxon>
        <taxon>Clostridium</taxon>
    </lineage>
</organism>
<name>A0AAV3W3L9_9CLOT</name>
<dbReference type="InterPro" id="IPR036244">
    <property type="entry name" value="TipA-like_antibiotic-bd"/>
</dbReference>
<dbReference type="AlphaFoldDB" id="A0AAV3W3L9"/>
<protein>
    <recommendedName>
        <fullName evidence="3">TipAS antibiotic-recognition domain-containing protein</fullName>
    </recommendedName>
</protein>
<accession>A0AAV3W3L9</accession>
<sequence>MEAQQFMNYIKDALKNGVKANDKSVQETLKSHIKFLNDHGHRVDAKSFVAQTKFFLDDDFHRSILENQLTGLSYYLYTAAEMHASLNQ</sequence>
<evidence type="ECO:0008006" key="3">
    <source>
        <dbReference type="Google" id="ProtNLM"/>
    </source>
</evidence>
<gene>
    <name evidence="1" type="ORF">CDIOL_25170</name>
</gene>
<dbReference type="SUPFAM" id="SSF89082">
    <property type="entry name" value="Antibiotic binding domain of TipA-like multidrug resistance regulators"/>
    <property type="match status" value="1"/>
</dbReference>
<dbReference type="Proteomes" id="UP000325212">
    <property type="component" value="Unassembled WGS sequence"/>
</dbReference>
<evidence type="ECO:0000313" key="2">
    <source>
        <dbReference type="Proteomes" id="UP000325212"/>
    </source>
</evidence>
<comment type="caution">
    <text evidence="1">The sequence shown here is derived from an EMBL/GenBank/DDBJ whole genome shotgun (WGS) entry which is preliminary data.</text>
</comment>
<reference evidence="1 2" key="1">
    <citation type="submission" date="2019-06" db="EMBL/GenBank/DDBJ databases">
        <title>Draft genome sequence of Clostridium diolis DSM 15410.</title>
        <authorList>
            <person name="Kobayashi H."/>
            <person name="Tanizawa Y."/>
            <person name="Tohno M."/>
        </authorList>
    </citation>
    <scope>NUCLEOTIDE SEQUENCE [LARGE SCALE GENOMIC DNA]</scope>
    <source>
        <strain evidence="1 2">DSM 15410</strain>
    </source>
</reference>
<proteinExistence type="predicted"/>
<dbReference type="EMBL" id="BJLA01000008">
    <property type="protein sequence ID" value="GEA31594.1"/>
    <property type="molecule type" value="Genomic_DNA"/>
</dbReference>